<sequence length="221" mass="25600">MSNSAPSVFDSFNDNPNQTVNNLNDQNSESNLSDSNYASYICARSYRFHMNSRVLFSFRLGSNFILYAKSRGPTSNSVYISKNPDIHIKSKQYEYILLVMNHSKKFVLKEINSEEELMIILMDNDYGVEYGPRKIEIFWPKDNLKHVSRIPKRTKNGDWTLNFGSKFVITSIKNAIILDENAKPALIVRKVEKEKLQIEVVRKYKPIYLFAFAIASFICPF</sequence>
<proteinExistence type="predicted"/>
<organism evidence="2 3">
    <name type="scientific">Tritrichomonas musculus</name>
    <dbReference type="NCBI Taxonomy" id="1915356"/>
    <lineage>
        <taxon>Eukaryota</taxon>
        <taxon>Metamonada</taxon>
        <taxon>Parabasalia</taxon>
        <taxon>Tritrichomonadida</taxon>
        <taxon>Tritrichomonadidae</taxon>
        <taxon>Tritrichomonas</taxon>
    </lineage>
</organism>
<evidence type="ECO:0000313" key="3">
    <source>
        <dbReference type="Proteomes" id="UP001470230"/>
    </source>
</evidence>
<dbReference type="EMBL" id="JAPFFF010000003">
    <property type="protein sequence ID" value="KAK8893514.1"/>
    <property type="molecule type" value="Genomic_DNA"/>
</dbReference>
<evidence type="ECO:0000313" key="2">
    <source>
        <dbReference type="EMBL" id="KAK8893514.1"/>
    </source>
</evidence>
<evidence type="ECO:0008006" key="4">
    <source>
        <dbReference type="Google" id="ProtNLM"/>
    </source>
</evidence>
<feature type="region of interest" description="Disordered" evidence="1">
    <location>
        <begin position="1"/>
        <end position="30"/>
    </location>
</feature>
<dbReference type="Proteomes" id="UP001470230">
    <property type="component" value="Unassembled WGS sequence"/>
</dbReference>
<keyword evidence="3" id="KW-1185">Reference proteome</keyword>
<evidence type="ECO:0000256" key="1">
    <source>
        <dbReference type="SAM" id="MobiDB-lite"/>
    </source>
</evidence>
<comment type="caution">
    <text evidence="2">The sequence shown here is derived from an EMBL/GenBank/DDBJ whole genome shotgun (WGS) entry which is preliminary data.</text>
</comment>
<name>A0ABR2KQT4_9EUKA</name>
<accession>A0ABR2KQT4</accession>
<protein>
    <recommendedName>
        <fullName evidence="4">MSP domain-containing protein</fullName>
    </recommendedName>
</protein>
<gene>
    <name evidence="2" type="ORF">M9Y10_021936</name>
</gene>
<reference evidence="2 3" key="1">
    <citation type="submission" date="2024-04" db="EMBL/GenBank/DDBJ databases">
        <title>Tritrichomonas musculus Genome.</title>
        <authorList>
            <person name="Alves-Ferreira E."/>
            <person name="Grigg M."/>
            <person name="Lorenzi H."/>
            <person name="Galac M."/>
        </authorList>
    </citation>
    <scope>NUCLEOTIDE SEQUENCE [LARGE SCALE GENOMIC DNA]</scope>
    <source>
        <strain evidence="2 3">EAF2021</strain>
    </source>
</reference>